<feature type="compositionally biased region" description="Pro residues" evidence="1">
    <location>
        <begin position="226"/>
        <end position="244"/>
    </location>
</feature>
<feature type="region of interest" description="Disordered" evidence="1">
    <location>
        <begin position="615"/>
        <end position="634"/>
    </location>
</feature>
<reference evidence="3 4" key="1">
    <citation type="journal article" date="2016" name="Genome Announc.">
        <title>Complete Genome Sequence of Thiostrepton-Producing Streptomyces laurentii ATCC 31255.</title>
        <authorList>
            <person name="Doi K."/>
            <person name="Fujino Y."/>
            <person name="Nagayoshi Y."/>
            <person name="Ohshima T."/>
            <person name="Ogata S."/>
        </authorList>
    </citation>
    <scope>NUCLEOTIDE SEQUENCE [LARGE SCALE GENOMIC DNA]</scope>
    <source>
        <strain evidence="3 4">ATCC 31255</strain>
    </source>
</reference>
<feature type="compositionally biased region" description="Low complexity" evidence="1">
    <location>
        <begin position="198"/>
        <end position="213"/>
    </location>
</feature>
<feature type="compositionally biased region" description="Low complexity" evidence="1">
    <location>
        <begin position="80"/>
        <end position="106"/>
    </location>
</feature>
<feature type="transmembrane region" description="Helical" evidence="2">
    <location>
        <begin position="294"/>
        <end position="313"/>
    </location>
</feature>
<feature type="compositionally biased region" description="Basic and acidic residues" evidence="1">
    <location>
        <begin position="1"/>
        <end position="21"/>
    </location>
</feature>
<keyword evidence="4" id="KW-1185">Reference proteome</keyword>
<dbReference type="Proteomes" id="UP000217676">
    <property type="component" value="Chromosome"/>
</dbReference>
<gene>
    <name evidence="3" type="ORF">SLA_1926</name>
</gene>
<feature type="compositionally biased region" description="Pro residues" evidence="1">
    <location>
        <begin position="107"/>
        <end position="137"/>
    </location>
</feature>
<accession>A0A160NXG6</accession>
<dbReference type="AlphaFoldDB" id="A0A160NXG6"/>
<feature type="compositionally biased region" description="Low complexity" evidence="1">
    <location>
        <begin position="138"/>
        <end position="150"/>
    </location>
</feature>
<evidence type="ECO:0000256" key="1">
    <source>
        <dbReference type="SAM" id="MobiDB-lite"/>
    </source>
</evidence>
<name>A0A160NXG6_STRLU</name>
<evidence type="ECO:0000256" key="2">
    <source>
        <dbReference type="SAM" id="Phobius"/>
    </source>
</evidence>
<feature type="transmembrane region" description="Helical" evidence="2">
    <location>
        <begin position="334"/>
        <end position="357"/>
    </location>
</feature>
<feature type="compositionally biased region" description="Gly residues" evidence="1">
    <location>
        <begin position="214"/>
        <end position="225"/>
    </location>
</feature>
<organism evidence="3 4">
    <name type="scientific">Streptomyces laurentii</name>
    <dbReference type="NCBI Taxonomy" id="39478"/>
    <lineage>
        <taxon>Bacteria</taxon>
        <taxon>Bacillati</taxon>
        <taxon>Actinomycetota</taxon>
        <taxon>Actinomycetes</taxon>
        <taxon>Kitasatosporales</taxon>
        <taxon>Streptomycetaceae</taxon>
        <taxon>Streptomyces</taxon>
    </lineage>
</organism>
<dbReference type="KEGG" id="slau:SLA_1926"/>
<keyword evidence="2" id="KW-0472">Membrane</keyword>
<dbReference type="EMBL" id="AP017424">
    <property type="protein sequence ID" value="BAU82864.1"/>
    <property type="molecule type" value="Genomic_DNA"/>
</dbReference>
<feature type="compositionally biased region" description="Pro residues" evidence="1">
    <location>
        <begin position="151"/>
        <end position="165"/>
    </location>
</feature>
<proteinExistence type="predicted"/>
<protein>
    <submittedName>
        <fullName evidence="3">Multiple banded antigen</fullName>
    </submittedName>
</protein>
<feature type="transmembrane region" description="Helical" evidence="2">
    <location>
        <begin position="270"/>
        <end position="288"/>
    </location>
</feature>
<feature type="compositionally biased region" description="Low complexity" evidence="1">
    <location>
        <begin position="179"/>
        <end position="191"/>
    </location>
</feature>
<keyword evidence="2" id="KW-1133">Transmembrane helix</keyword>
<keyword evidence="2" id="KW-0812">Transmembrane</keyword>
<sequence>MAGDQHDRGGEGTAGRDDRTGDGASAPVPPPPAQPPVYDAIPPGYERQAPPSGAGAAEDVSDAVPEVNDAVPPGFEPVRPAGTAEPAGPAGPASGALPPADGAAPAPAQPIPAQPVPTPAPTPTQPVTPPPPAPTTPPGAQSGPQAGAPAVPQPGAAPEPVPGFGPPMAAAGGFGAPGQGAVPPGYGAPQPGYGGAPQSGYGATPPAYGAVPPGQGGGMPPGGGFPLPPLAPGPSVPPPPPGPANPAQAVAVALLNLSGLGLGYVLLKKWAFAAVCWAAVIVLLVVALPADPDGIPLGVLVAFGIVQLLAAADGARRALHARPETLALPDRRKFVLPVALVLLVAIPGGGTFAYGAARDEAVEQSLLDRLAVADGKVKKSADQSFDTARATYRDALDTYQELGTRHAGSRAAGKVPDRLQAYYKAVSSPYDRENFCGAIAPLKHLRSLPEVVDRKLLGDLVGKADDPLARSLFECGVNTIGAAGTEQTAADQFNEVTKTFPDSPYPARIEPTLRAKLKAREQGMDSSPCETAEDLQRFTTTLTRMPGATYGKLAGDAERSAWRGEFGCGISQFKDKKFEEAVTTMDAFVKNNPSSSKADQARNVSIAAEIAQETDAAGKKVPSGATAGGSGQQMVISNDGPGEVQVLFTGPVTGRITIPACGSCKAYPGILIPKSGLKPCSGSSSKYPKRTLYLPAGTYQFLQKRNSTTTSAEVKKASSDKIESGYSYTNCLYVTSLY</sequence>
<feature type="transmembrane region" description="Helical" evidence="2">
    <location>
        <begin position="247"/>
        <end position="265"/>
    </location>
</feature>
<evidence type="ECO:0000313" key="4">
    <source>
        <dbReference type="Proteomes" id="UP000217676"/>
    </source>
</evidence>
<feature type="region of interest" description="Disordered" evidence="1">
    <location>
        <begin position="1"/>
        <end position="244"/>
    </location>
</feature>
<evidence type="ECO:0000313" key="3">
    <source>
        <dbReference type="EMBL" id="BAU82864.1"/>
    </source>
</evidence>